<dbReference type="AlphaFoldDB" id="A0A2X1Q8V2"/>
<dbReference type="SUPFAM" id="SSF53822">
    <property type="entry name" value="Periplasmic binding protein-like I"/>
    <property type="match status" value="1"/>
</dbReference>
<dbReference type="InterPro" id="IPR000843">
    <property type="entry name" value="HTH_LacI"/>
</dbReference>
<evidence type="ECO:0000256" key="2">
    <source>
        <dbReference type="ARBA" id="ARBA00023125"/>
    </source>
</evidence>
<evidence type="ECO:0000313" key="7">
    <source>
        <dbReference type="Proteomes" id="UP000250780"/>
    </source>
</evidence>
<name>A0A2X1Q8V2_ECOLX</name>
<feature type="domain" description="HTH cro/C1-type" evidence="5">
    <location>
        <begin position="43"/>
        <end position="72"/>
    </location>
</feature>
<dbReference type="Pfam" id="PF13377">
    <property type="entry name" value="Peripla_BP_3"/>
    <property type="match status" value="1"/>
</dbReference>
<accession>A0A2X1Q8V2</accession>
<dbReference type="Pfam" id="PF00356">
    <property type="entry name" value="LacI"/>
    <property type="match status" value="1"/>
</dbReference>
<sequence>MFIFYICETGHLNIFPRRLCKDNRQTVQYTALIACKGMKMMTTMLEVAKRAGVSKATVSRVLSGNGYVSQETKDRVFSGGRRERLPSKLAGAQSVGEEYSDAGLVVTNTLYHGIYFSELLFHAARMAEEKGRQLLLADGKHSAEEERQAIQYLLDLRCDAIMIYPRFLSVDEIDDIIDAHSQPIMVLNRRLRKNSSHSVWCDHKQTSFNAVAELINAGHQEIAFLTGSMDSPTSIERLAGYKDALAQHGIALNEKLIANGKWTPASGAEGVEMLLERGAKFSALVASNDDMAIGAMKALHERGVAVPEQVSVIGFDDIAIAPYTVPALSSVKIPVTEMIQEIIGRLIFMLDGGDFSPPKTFSGKLIRRDSLIAPSR</sequence>
<dbReference type="PANTHER" id="PTHR30146">
    <property type="entry name" value="LACI-RELATED TRANSCRIPTIONAL REPRESSOR"/>
    <property type="match status" value="1"/>
</dbReference>
<dbReference type="Gene3D" id="1.10.260.40">
    <property type="entry name" value="lambda repressor-like DNA-binding domains"/>
    <property type="match status" value="1"/>
</dbReference>
<dbReference type="SMART" id="SM00354">
    <property type="entry name" value="HTH_LACI"/>
    <property type="match status" value="1"/>
</dbReference>
<feature type="domain" description="HTH lacI-type" evidence="4">
    <location>
        <begin position="42"/>
        <end position="77"/>
    </location>
</feature>
<dbReference type="GO" id="GO:0000976">
    <property type="term" value="F:transcription cis-regulatory region binding"/>
    <property type="evidence" value="ECO:0007669"/>
    <property type="project" value="TreeGrafter"/>
</dbReference>
<evidence type="ECO:0000259" key="4">
    <source>
        <dbReference type="PROSITE" id="PS50932"/>
    </source>
</evidence>
<dbReference type="PROSITE" id="PS50943">
    <property type="entry name" value="HTH_CROC1"/>
    <property type="match status" value="1"/>
</dbReference>
<protein>
    <submittedName>
        <fullName evidence="6">Transcriptional regulator</fullName>
    </submittedName>
</protein>
<reference evidence="6 7" key="1">
    <citation type="submission" date="2018-06" db="EMBL/GenBank/DDBJ databases">
        <authorList>
            <consortium name="Pathogen Informatics"/>
            <person name="Doyle S."/>
        </authorList>
    </citation>
    <scope>NUCLEOTIDE SEQUENCE [LARGE SCALE GENOMIC DNA]</scope>
    <source>
        <strain evidence="6 7">NCTC9073</strain>
    </source>
</reference>
<dbReference type="Proteomes" id="UP000250780">
    <property type="component" value="Unassembled WGS sequence"/>
</dbReference>
<keyword evidence="3" id="KW-0804">Transcription</keyword>
<evidence type="ECO:0000256" key="3">
    <source>
        <dbReference type="ARBA" id="ARBA00023163"/>
    </source>
</evidence>
<gene>
    <name evidence="6" type="primary">ascG</name>
    <name evidence="6" type="ORF">NCTC9073_04791</name>
</gene>
<dbReference type="CDD" id="cd06270">
    <property type="entry name" value="PBP1_GalS-like"/>
    <property type="match status" value="1"/>
</dbReference>
<dbReference type="PROSITE" id="PS50932">
    <property type="entry name" value="HTH_LACI_2"/>
    <property type="match status" value="1"/>
</dbReference>
<dbReference type="SUPFAM" id="SSF47413">
    <property type="entry name" value="lambda repressor-like DNA-binding domains"/>
    <property type="match status" value="1"/>
</dbReference>
<dbReference type="InterPro" id="IPR046335">
    <property type="entry name" value="LacI/GalR-like_sensor"/>
</dbReference>
<dbReference type="InterPro" id="IPR010982">
    <property type="entry name" value="Lambda_DNA-bd_dom_sf"/>
</dbReference>
<evidence type="ECO:0000259" key="5">
    <source>
        <dbReference type="PROSITE" id="PS50943"/>
    </source>
</evidence>
<dbReference type="PROSITE" id="PS00356">
    <property type="entry name" value="HTH_LACI_1"/>
    <property type="match status" value="1"/>
</dbReference>
<evidence type="ECO:0000313" key="6">
    <source>
        <dbReference type="EMBL" id="SPX16986.1"/>
    </source>
</evidence>
<proteinExistence type="predicted"/>
<organism evidence="6 7">
    <name type="scientific">Escherichia coli</name>
    <dbReference type="NCBI Taxonomy" id="562"/>
    <lineage>
        <taxon>Bacteria</taxon>
        <taxon>Pseudomonadati</taxon>
        <taxon>Pseudomonadota</taxon>
        <taxon>Gammaproteobacteria</taxon>
        <taxon>Enterobacterales</taxon>
        <taxon>Enterobacteriaceae</taxon>
        <taxon>Escherichia</taxon>
    </lineage>
</organism>
<dbReference type="GO" id="GO:0003700">
    <property type="term" value="F:DNA-binding transcription factor activity"/>
    <property type="evidence" value="ECO:0007669"/>
    <property type="project" value="TreeGrafter"/>
</dbReference>
<keyword evidence="2" id="KW-0238">DNA-binding</keyword>
<dbReference type="PANTHER" id="PTHR30146:SF67">
    <property type="entry name" value="HTH-TYPE TRANSCRIPTIONAL REGULATOR ASCG"/>
    <property type="match status" value="1"/>
</dbReference>
<dbReference type="EMBL" id="UASD01000009">
    <property type="protein sequence ID" value="SPX16986.1"/>
    <property type="molecule type" value="Genomic_DNA"/>
</dbReference>
<keyword evidence="1" id="KW-0805">Transcription regulation</keyword>
<dbReference type="CDD" id="cd01392">
    <property type="entry name" value="HTH_LacI"/>
    <property type="match status" value="1"/>
</dbReference>
<evidence type="ECO:0000256" key="1">
    <source>
        <dbReference type="ARBA" id="ARBA00023015"/>
    </source>
</evidence>
<dbReference type="Gene3D" id="3.40.50.2300">
    <property type="match status" value="2"/>
</dbReference>
<dbReference type="InterPro" id="IPR028082">
    <property type="entry name" value="Peripla_BP_I"/>
</dbReference>
<dbReference type="InterPro" id="IPR001387">
    <property type="entry name" value="Cro/C1-type_HTH"/>
</dbReference>